<dbReference type="Proteomes" id="UP000018550">
    <property type="component" value="Chromosome"/>
</dbReference>
<keyword evidence="1" id="KW-0812">Transmembrane</keyword>
<gene>
    <name evidence="2" type="ORF">SAPIS_v1c03740</name>
</gene>
<evidence type="ECO:0000313" key="3">
    <source>
        <dbReference type="Proteomes" id="UP000018550"/>
    </source>
</evidence>
<proteinExistence type="predicted"/>
<keyword evidence="1" id="KW-1133">Transmembrane helix</keyword>
<feature type="transmembrane region" description="Helical" evidence="1">
    <location>
        <begin position="35"/>
        <end position="56"/>
    </location>
</feature>
<organism evidence="2 3">
    <name type="scientific">Spiroplasma apis B31</name>
    <dbReference type="NCBI Taxonomy" id="1276258"/>
    <lineage>
        <taxon>Bacteria</taxon>
        <taxon>Bacillati</taxon>
        <taxon>Mycoplasmatota</taxon>
        <taxon>Mollicutes</taxon>
        <taxon>Entomoplasmatales</taxon>
        <taxon>Spiroplasmataceae</taxon>
        <taxon>Spiroplasma</taxon>
    </lineage>
</organism>
<accession>V5RK85</accession>
<reference evidence="2 3" key="1">
    <citation type="journal article" date="2014" name="Genome Announc.">
        <title>Complete Genome Sequence of Spiroplasma apis B31T (ATCC 33834), a Bacterium Associated with May Disease of Honeybees (Apis mellifera).</title>
        <authorList>
            <person name="Ku C."/>
            <person name="Lo W.S."/>
            <person name="Chen L.L."/>
            <person name="Kuo C.H."/>
        </authorList>
    </citation>
    <scope>NUCLEOTIDE SEQUENCE [LARGE SCALE GENOMIC DNA]</scope>
    <source>
        <strain evidence="2">B31</strain>
    </source>
</reference>
<feature type="transmembrane region" description="Helical" evidence="1">
    <location>
        <begin position="108"/>
        <end position="125"/>
    </location>
</feature>
<feature type="transmembrane region" description="Helical" evidence="1">
    <location>
        <begin position="12"/>
        <end position="29"/>
    </location>
</feature>
<keyword evidence="3" id="KW-1185">Reference proteome</keyword>
<dbReference type="STRING" id="1276258.SAPIS_v1c03740"/>
<dbReference type="EMBL" id="CP006682">
    <property type="protein sequence ID" value="AHB36220.1"/>
    <property type="molecule type" value="Genomic_DNA"/>
</dbReference>
<evidence type="ECO:0008006" key="4">
    <source>
        <dbReference type="Google" id="ProtNLM"/>
    </source>
</evidence>
<dbReference type="PATRIC" id="fig|1276258.3.peg.371"/>
<feature type="transmembrane region" description="Helical" evidence="1">
    <location>
        <begin position="77"/>
        <end position="96"/>
    </location>
</feature>
<dbReference type="KEGG" id="sapi:SAPIS_v1c03740"/>
<keyword evidence="1" id="KW-0472">Membrane</keyword>
<evidence type="ECO:0000313" key="2">
    <source>
        <dbReference type="EMBL" id="AHB36220.1"/>
    </source>
</evidence>
<dbReference type="HOGENOM" id="CLU_1271618_0_0_14"/>
<protein>
    <recommendedName>
        <fullName evidence="4">Transmembrane protein</fullName>
    </recommendedName>
</protein>
<sequence length="217" mass="26662">MKKYNLNLTLKFILLLGIIFNILVILLLSDLPYIFAIYIFAIGFIWFIQIMFWILIFKRFKLLKVYKNTYIEYKKSLNEVILLLLNLLLWFTLFFMNIKDSYNNYSKVLINRLPVNISLIVYFLIRIKLYEYYKNFELKEIWTYEFNFAIEKNFKDYKNENHSHFLSTYIHFLLLKEIFILRFNIFKGNNIYKYFFTSITKLNNISRGDKFKPSYIN</sequence>
<dbReference type="AlphaFoldDB" id="V5RK85"/>
<name>V5RK85_SPIAP</name>
<evidence type="ECO:0000256" key="1">
    <source>
        <dbReference type="SAM" id="Phobius"/>
    </source>
</evidence>